<comment type="caution">
    <text evidence="1">The sequence shown here is derived from an EMBL/GenBank/DDBJ whole genome shotgun (WGS) entry which is preliminary data.</text>
</comment>
<keyword evidence="2" id="KW-1185">Reference proteome</keyword>
<evidence type="ECO:0000313" key="2">
    <source>
        <dbReference type="Proteomes" id="UP001341840"/>
    </source>
</evidence>
<dbReference type="EMBL" id="JASCZI010244615">
    <property type="protein sequence ID" value="MED6214270.1"/>
    <property type="molecule type" value="Genomic_DNA"/>
</dbReference>
<proteinExistence type="predicted"/>
<reference evidence="1 2" key="1">
    <citation type="journal article" date="2023" name="Plants (Basel)">
        <title>Bridging the Gap: Combining Genomics and Transcriptomics Approaches to Understand Stylosanthes scabra, an Orphan Legume from the Brazilian Caatinga.</title>
        <authorList>
            <person name="Ferreira-Neto J.R.C."/>
            <person name="da Silva M.D."/>
            <person name="Binneck E."/>
            <person name="de Melo N.F."/>
            <person name="da Silva R.H."/>
            <person name="de Melo A.L.T.M."/>
            <person name="Pandolfi V."/>
            <person name="Bustamante F.O."/>
            <person name="Brasileiro-Vidal A.C."/>
            <person name="Benko-Iseppon A.M."/>
        </authorList>
    </citation>
    <scope>NUCLEOTIDE SEQUENCE [LARGE SCALE GENOMIC DNA]</scope>
    <source>
        <tissue evidence="1">Leaves</tissue>
    </source>
</reference>
<sequence length="74" mass="8396">DMWGPHLQLPCSRSGPERVTADRLHLLWHDTWSYLQCDQGGLVVRAALSGPRFRILEDRAIAPVHPRVRTLKAA</sequence>
<feature type="non-terminal residue" evidence="1">
    <location>
        <position position="1"/>
    </location>
</feature>
<gene>
    <name evidence="1" type="ORF">PIB30_101387</name>
</gene>
<evidence type="ECO:0000313" key="1">
    <source>
        <dbReference type="EMBL" id="MED6214270.1"/>
    </source>
</evidence>
<accession>A0ABU6YV47</accession>
<organism evidence="1 2">
    <name type="scientific">Stylosanthes scabra</name>
    <dbReference type="NCBI Taxonomy" id="79078"/>
    <lineage>
        <taxon>Eukaryota</taxon>
        <taxon>Viridiplantae</taxon>
        <taxon>Streptophyta</taxon>
        <taxon>Embryophyta</taxon>
        <taxon>Tracheophyta</taxon>
        <taxon>Spermatophyta</taxon>
        <taxon>Magnoliopsida</taxon>
        <taxon>eudicotyledons</taxon>
        <taxon>Gunneridae</taxon>
        <taxon>Pentapetalae</taxon>
        <taxon>rosids</taxon>
        <taxon>fabids</taxon>
        <taxon>Fabales</taxon>
        <taxon>Fabaceae</taxon>
        <taxon>Papilionoideae</taxon>
        <taxon>50 kb inversion clade</taxon>
        <taxon>dalbergioids sensu lato</taxon>
        <taxon>Dalbergieae</taxon>
        <taxon>Pterocarpus clade</taxon>
        <taxon>Stylosanthes</taxon>
    </lineage>
</organism>
<protein>
    <submittedName>
        <fullName evidence="1">Uncharacterized protein</fullName>
    </submittedName>
</protein>
<dbReference type="Proteomes" id="UP001341840">
    <property type="component" value="Unassembled WGS sequence"/>
</dbReference>
<name>A0ABU6YV47_9FABA</name>